<evidence type="ECO:0000313" key="1">
    <source>
        <dbReference type="EMBL" id="KXB79558.1"/>
    </source>
</evidence>
<organism evidence="1 2">
    <name type="scientific">Varibaculum cambriense</name>
    <dbReference type="NCBI Taxonomy" id="184870"/>
    <lineage>
        <taxon>Bacteria</taxon>
        <taxon>Bacillati</taxon>
        <taxon>Actinomycetota</taxon>
        <taxon>Actinomycetes</taxon>
        <taxon>Actinomycetales</taxon>
        <taxon>Actinomycetaceae</taxon>
        <taxon>Varibaculum</taxon>
    </lineage>
</organism>
<dbReference type="EMBL" id="LSDN01000024">
    <property type="protein sequence ID" value="KXB79558.1"/>
    <property type="molecule type" value="Genomic_DNA"/>
</dbReference>
<accession>A0AB34WXB8</accession>
<evidence type="ECO:0000313" key="2">
    <source>
        <dbReference type="Proteomes" id="UP000070572"/>
    </source>
</evidence>
<comment type="caution">
    <text evidence="1">The sequence shown here is derived from an EMBL/GenBank/DDBJ whole genome shotgun (WGS) entry which is preliminary data.</text>
</comment>
<dbReference type="AlphaFoldDB" id="A0AB34WXB8"/>
<sequence>MVLIDGADGFSVRIYRKDAVIAQHEVTVFGYLVWKIELSARAGEETYSTNQERELSFACTFALS</sequence>
<protein>
    <submittedName>
        <fullName evidence="1">Uncharacterized protein</fullName>
    </submittedName>
</protein>
<dbReference type="Proteomes" id="UP000070572">
    <property type="component" value="Unassembled WGS sequence"/>
</dbReference>
<name>A0AB34WXB8_9ACTO</name>
<gene>
    <name evidence="1" type="ORF">HMPREF1862_01775</name>
</gene>
<proteinExistence type="predicted"/>
<reference evidence="1 2" key="1">
    <citation type="submission" date="2016-01" db="EMBL/GenBank/DDBJ databases">
        <authorList>
            <person name="Mitreva M."/>
            <person name="Pepin K.H."/>
            <person name="Mihindukulasuriya K.A."/>
            <person name="Fulton R."/>
            <person name="Fronick C."/>
            <person name="O'Laughlin M."/>
            <person name="Miner T."/>
            <person name="Herter B."/>
            <person name="Rosa B.A."/>
            <person name="Cordes M."/>
            <person name="Tomlinson C."/>
            <person name="Wollam A."/>
            <person name="Palsikar V.B."/>
            <person name="Mardis E.R."/>
            <person name="Wilson R.K."/>
        </authorList>
    </citation>
    <scope>NUCLEOTIDE SEQUENCE [LARGE SCALE GENOMIC DNA]</scope>
    <source>
        <strain evidence="1 2">DNF00696</strain>
    </source>
</reference>